<evidence type="ECO:0000313" key="5">
    <source>
        <dbReference type="Proteomes" id="UP001302126"/>
    </source>
</evidence>
<dbReference type="PANTHER" id="PTHR40628:SF1">
    <property type="entry name" value="CHROMO DOMAIN-CONTAINING PROTEIN"/>
    <property type="match status" value="1"/>
</dbReference>
<dbReference type="AlphaFoldDB" id="A0AAN6WXR6"/>
<comment type="caution">
    <text evidence="4">The sequence shown here is derived from an EMBL/GenBank/DDBJ whole genome shotgun (WGS) entry which is preliminary data.</text>
</comment>
<dbReference type="InterPro" id="IPR054722">
    <property type="entry name" value="PolX-like_BBD"/>
</dbReference>
<evidence type="ECO:0000313" key="4">
    <source>
        <dbReference type="EMBL" id="KAK4188082.1"/>
    </source>
</evidence>
<feature type="compositionally biased region" description="Acidic residues" evidence="2">
    <location>
        <begin position="1"/>
        <end position="10"/>
    </location>
</feature>
<reference evidence="4" key="1">
    <citation type="journal article" date="2023" name="Mol. Phylogenet. Evol.">
        <title>Genome-scale phylogeny and comparative genomics of the fungal order Sordariales.</title>
        <authorList>
            <person name="Hensen N."/>
            <person name="Bonometti L."/>
            <person name="Westerberg I."/>
            <person name="Brannstrom I.O."/>
            <person name="Guillou S."/>
            <person name="Cros-Aarteil S."/>
            <person name="Calhoun S."/>
            <person name="Haridas S."/>
            <person name="Kuo A."/>
            <person name="Mondo S."/>
            <person name="Pangilinan J."/>
            <person name="Riley R."/>
            <person name="LaButti K."/>
            <person name="Andreopoulos B."/>
            <person name="Lipzen A."/>
            <person name="Chen C."/>
            <person name="Yan M."/>
            <person name="Daum C."/>
            <person name="Ng V."/>
            <person name="Clum A."/>
            <person name="Steindorff A."/>
            <person name="Ohm R.A."/>
            <person name="Martin F."/>
            <person name="Silar P."/>
            <person name="Natvig D.O."/>
            <person name="Lalanne C."/>
            <person name="Gautier V."/>
            <person name="Ament-Velasquez S.L."/>
            <person name="Kruys A."/>
            <person name="Hutchinson M.I."/>
            <person name="Powell A.J."/>
            <person name="Barry K."/>
            <person name="Miller A.N."/>
            <person name="Grigoriev I.V."/>
            <person name="Debuchy R."/>
            <person name="Gladieux P."/>
            <person name="Hiltunen Thoren M."/>
            <person name="Johannesson H."/>
        </authorList>
    </citation>
    <scope>NUCLEOTIDE SEQUENCE</scope>
    <source>
        <strain evidence="4">PSN309</strain>
    </source>
</reference>
<keyword evidence="5" id="KW-1185">Reference proteome</keyword>
<name>A0AAN6WXR6_9PEZI</name>
<dbReference type="EMBL" id="MU864393">
    <property type="protein sequence ID" value="KAK4188082.1"/>
    <property type="molecule type" value="Genomic_DNA"/>
</dbReference>
<evidence type="ECO:0000259" key="3">
    <source>
        <dbReference type="Pfam" id="PF22936"/>
    </source>
</evidence>
<keyword evidence="1" id="KW-0175">Coiled coil</keyword>
<dbReference type="PANTHER" id="PTHR40628">
    <property type="entry name" value="CHROMO DOMAIN-CONTAINING PROTEIN"/>
    <property type="match status" value="1"/>
</dbReference>
<evidence type="ECO:0000256" key="2">
    <source>
        <dbReference type="SAM" id="MobiDB-lite"/>
    </source>
</evidence>
<gene>
    <name evidence="4" type="ORF">QBC35DRAFT_550625</name>
</gene>
<dbReference type="Pfam" id="PF22936">
    <property type="entry name" value="Pol_BBD"/>
    <property type="match status" value="1"/>
</dbReference>
<proteinExistence type="predicted"/>
<evidence type="ECO:0000256" key="1">
    <source>
        <dbReference type="SAM" id="Coils"/>
    </source>
</evidence>
<dbReference type="Proteomes" id="UP001302126">
    <property type="component" value="Unassembled WGS sequence"/>
</dbReference>
<feature type="region of interest" description="Disordered" evidence="2">
    <location>
        <begin position="1"/>
        <end position="25"/>
    </location>
</feature>
<feature type="coiled-coil region" evidence="1">
    <location>
        <begin position="190"/>
        <end position="259"/>
    </location>
</feature>
<sequence length="265" mass="28734">MSTQSNDEDASMSTPSNDEDDGPLFPDWILSNGNTHVCKDRKAFTAYLPLESYYLSANLNSYPVIGFGTVSVPVKIRQGGGPTTHGTLELFDVLHAPSSRCNLLARAKLESCDIEITEKTEKKIPVAILLGENGKRRLGYCEKKETHGMYVLKVSGPPRGPVWGPYSIKEKDPELLDGAFIPTAEEQKWKQELKDAIVEKQTEANHLVQEQIIAKMAAVQAAAAADKAINAAEEATALVDQLAAAAQQAVTELAELKAIAEDVEA</sequence>
<protein>
    <recommendedName>
        <fullName evidence="3">Retrovirus-related Pol polyprotein from transposon TNT 1-94-like beta-barrel domain-containing protein</fullName>
    </recommendedName>
</protein>
<organism evidence="4 5">
    <name type="scientific">Podospora australis</name>
    <dbReference type="NCBI Taxonomy" id="1536484"/>
    <lineage>
        <taxon>Eukaryota</taxon>
        <taxon>Fungi</taxon>
        <taxon>Dikarya</taxon>
        <taxon>Ascomycota</taxon>
        <taxon>Pezizomycotina</taxon>
        <taxon>Sordariomycetes</taxon>
        <taxon>Sordariomycetidae</taxon>
        <taxon>Sordariales</taxon>
        <taxon>Podosporaceae</taxon>
        <taxon>Podospora</taxon>
    </lineage>
</organism>
<accession>A0AAN6WXR6</accession>
<feature type="domain" description="Retrovirus-related Pol polyprotein from transposon TNT 1-94-like beta-barrel" evidence="3">
    <location>
        <begin position="28"/>
        <end position="111"/>
    </location>
</feature>
<reference evidence="4" key="2">
    <citation type="submission" date="2023-05" db="EMBL/GenBank/DDBJ databases">
        <authorList>
            <consortium name="Lawrence Berkeley National Laboratory"/>
            <person name="Steindorff A."/>
            <person name="Hensen N."/>
            <person name="Bonometti L."/>
            <person name="Westerberg I."/>
            <person name="Brannstrom I.O."/>
            <person name="Guillou S."/>
            <person name="Cros-Aarteil S."/>
            <person name="Calhoun S."/>
            <person name="Haridas S."/>
            <person name="Kuo A."/>
            <person name="Mondo S."/>
            <person name="Pangilinan J."/>
            <person name="Riley R."/>
            <person name="Labutti K."/>
            <person name="Andreopoulos B."/>
            <person name="Lipzen A."/>
            <person name="Chen C."/>
            <person name="Yanf M."/>
            <person name="Daum C."/>
            <person name="Ng V."/>
            <person name="Clum A."/>
            <person name="Ohm R."/>
            <person name="Martin F."/>
            <person name="Silar P."/>
            <person name="Natvig D."/>
            <person name="Lalanne C."/>
            <person name="Gautier V."/>
            <person name="Ament-Velasquez S.L."/>
            <person name="Kruys A."/>
            <person name="Hutchinson M.I."/>
            <person name="Powell A.J."/>
            <person name="Barry K."/>
            <person name="Miller A.N."/>
            <person name="Grigoriev I.V."/>
            <person name="Debuchy R."/>
            <person name="Gladieux P."/>
            <person name="Thoren M.H."/>
            <person name="Johannesson H."/>
        </authorList>
    </citation>
    <scope>NUCLEOTIDE SEQUENCE</scope>
    <source>
        <strain evidence="4">PSN309</strain>
    </source>
</reference>